<evidence type="ECO:0000313" key="2">
    <source>
        <dbReference type="Proteomes" id="UP000037395"/>
    </source>
</evidence>
<sequence>MLNTSLNQTCVAELSRSDGLTYTFRASWGAAKTTFLPDTGYTMWICVWNANNRSAEQCSARFAMNGTTPTRQ</sequence>
<dbReference type="RefSeq" id="WP_030558135.1">
    <property type="nucleotide sequence ID" value="NZ_JBIWMM010000008.1"/>
</dbReference>
<comment type="caution">
    <text evidence="1">The sequence shown here is derived from an EMBL/GenBank/DDBJ whole genome shotgun (WGS) entry which is preliminary data.</text>
</comment>
<reference evidence="1" key="1">
    <citation type="submission" date="2016-08" db="EMBL/GenBank/DDBJ databases">
        <title>Sequencing, Assembly and Comparative Genomics of S. aureofaciens ATCC 10762.</title>
        <authorList>
            <person name="Gradnigo J.S."/>
            <person name="Johnson N."/>
            <person name="Somerville G.A."/>
        </authorList>
    </citation>
    <scope>NUCLEOTIDE SEQUENCE [LARGE SCALE GENOMIC DNA]</scope>
    <source>
        <strain evidence="1">ATCC 10762</strain>
    </source>
</reference>
<dbReference type="Proteomes" id="UP000037395">
    <property type="component" value="Unassembled WGS sequence"/>
</dbReference>
<proteinExistence type="predicted"/>
<dbReference type="AlphaFoldDB" id="A0A1E7NFG3"/>
<evidence type="ECO:0000313" key="1">
    <source>
        <dbReference type="EMBL" id="OEV39412.1"/>
    </source>
</evidence>
<keyword evidence="2" id="KW-1185">Reference proteome</keyword>
<protein>
    <recommendedName>
        <fullName evidence="3">Chitin-binding type-4 domain-containing protein</fullName>
    </recommendedName>
</protein>
<dbReference type="EMBL" id="JPRF03000001">
    <property type="protein sequence ID" value="OEV39412.1"/>
    <property type="molecule type" value="Genomic_DNA"/>
</dbReference>
<organism evidence="1 2">
    <name type="scientific">Kitasatospora aureofaciens</name>
    <name type="common">Streptomyces aureofaciens</name>
    <dbReference type="NCBI Taxonomy" id="1894"/>
    <lineage>
        <taxon>Bacteria</taxon>
        <taxon>Bacillati</taxon>
        <taxon>Actinomycetota</taxon>
        <taxon>Actinomycetes</taxon>
        <taxon>Kitasatosporales</taxon>
        <taxon>Streptomycetaceae</taxon>
        <taxon>Kitasatospora</taxon>
    </lineage>
</organism>
<name>A0A1E7NFG3_KITAU</name>
<evidence type="ECO:0008006" key="3">
    <source>
        <dbReference type="Google" id="ProtNLM"/>
    </source>
</evidence>
<gene>
    <name evidence="1" type="ORF">HS99_0001550</name>
</gene>
<accession>A0A1E7NFG3</accession>